<protein>
    <submittedName>
        <fullName evidence="1">Uncharacterized protein</fullName>
    </submittedName>
</protein>
<accession>A0A6J4T6B9</accession>
<gene>
    <name evidence="1" type="ORF">AVDCRST_MAG91-1836</name>
</gene>
<name>A0A6J4T6B9_9SPHN</name>
<sequence>MTIQRSAPALPDEVVRAYAAGEASWREIRERTGIEDFAEMLQALGTLGLRLPRASTDRPSRAKEWMREILAERMQTA</sequence>
<evidence type="ECO:0000313" key="1">
    <source>
        <dbReference type="EMBL" id="CAA9514673.1"/>
    </source>
</evidence>
<reference evidence="1" key="1">
    <citation type="submission" date="2020-02" db="EMBL/GenBank/DDBJ databases">
        <authorList>
            <person name="Meier V. D."/>
        </authorList>
    </citation>
    <scope>NUCLEOTIDE SEQUENCE</scope>
    <source>
        <strain evidence="1">AVDCRST_MAG91</strain>
    </source>
</reference>
<dbReference type="AlphaFoldDB" id="A0A6J4T6B9"/>
<dbReference type="EMBL" id="CADCVX010000344">
    <property type="protein sequence ID" value="CAA9514673.1"/>
    <property type="molecule type" value="Genomic_DNA"/>
</dbReference>
<organism evidence="1">
    <name type="scientific">uncultured Sphingomonadaceae bacterium</name>
    <dbReference type="NCBI Taxonomy" id="169976"/>
    <lineage>
        <taxon>Bacteria</taxon>
        <taxon>Pseudomonadati</taxon>
        <taxon>Pseudomonadota</taxon>
        <taxon>Alphaproteobacteria</taxon>
        <taxon>Sphingomonadales</taxon>
        <taxon>Sphingomonadaceae</taxon>
        <taxon>environmental samples</taxon>
    </lineage>
</organism>
<proteinExistence type="predicted"/>